<gene>
    <name evidence="2" type="ordered locus">GPOL_c12620</name>
</gene>
<organism evidence="2 3">
    <name type="scientific">Gordonia polyisoprenivorans (strain DSM 44266 / VH2)</name>
    <dbReference type="NCBI Taxonomy" id="1112204"/>
    <lineage>
        <taxon>Bacteria</taxon>
        <taxon>Bacillati</taxon>
        <taxon>Actinomycetota</taxon>
        <taxon>Actinomycetes</taxon>
        <taxon>Mycobacteriales</taxon>
        <taxon>Gordoniaceae</taxon>
        <taxon>Gordonia</taxon>
    </lineage>
</organism>
<evidence type="ECO:0000313" key="2">
    <source>
        <dbReference type="EMBL" id="AFA72317.1"/>
    </source>
</evidence>
<feature type="region of interest" description="Disordered" evidence="1">
    <location>
        <begin position="120"/>
        <end position="155"/>
    </location>
</feature>
<reference evidence="2 3" key="1">
    <citation type="journal article" date="2012" name="Appl. Environ. Microbiol.">
        <title>Involvement of two latex-clearing proteins during rubber degradation and insights into the subsequent degradation pathway revealed by the genome sequence of Gordonia polyisoprenivorans strain VH2.</title>
        <authorList>
            <person name="Hiessl S."/>
            <person name="Schuldes J."/>
            <person name="Thurmer A."/>
            <person name="Halbsguth T."/>
            <person name="Broker D."/>
            <person name="Angelov A."/>
            <person name="Liebl W."/>
            <person name="Daniel R."/>
            <person name="Steinbuchel A."/>
        </authorList>
    </citation>
    <scope>NUCLEOTIDE SEQUENCE [LARGE SCALE GENOMIC DNA]</scope>
    <source>
        <strain evidence="3">DSM 44266 / VH2</strain>
    </source>
</reference>
<dbReference type="AlphaFoldDB" id="H6N3F8"/>
<dbReference type="KEGG" id="gpo:GPOL_c12620"/>
<name>H6N3F8_GORPV</name>
<evidence type="ECO:0000256" key="1">
    <source>
        <dbReference type="SAM" id="MobiDB-lite"/>
    </source>
</evidence>
<dbReference type="Proteomes" id="UP000009154">
    <property type="component" value="Chromosome"/>
</dbReference>
<sequence length="155" mass="16519">MAGLTGLGSTTEQWDAAHQENSFFNNGQVYGDDPSLPDYLANHGAVYFGVQFIGDTVYGYSLNMHTLDKTAAIARAQQELPDDAVQTWEIPLSGCVRVAFTSQKLKEALGSPTVNVDLADIQSDGSSHPSPTEFNQEQFASGGLASATPNPDFGC</sequence>
<feature type="compositionally biased region" description="Polar residues" evidence="1">
    <location>
        <begin position="123"/>
        <end position="139"/>
    </location>
</feature>
<dbReference type="RefSeq" id="WP_014359206.1">
    <property type="nucleotide sequence ID" value="NC_016906.1"/>
</dbReference>
<protein>
    <submittedName>
        <fullName evidence="2">Uncharacterized protein</fullName>
    </submittedName>
</protein>
<evidence type="ECO:0000313" key="3">
    <source>
        <dbReference type="Proteomes" id="UP000009154"/>
    </source>
</evidence>
<dbReference type="EMBL" id="CP003119">
    <property type="protein sequence ID" value="AFA72317.1"/>
    <property type="molecule type" value="Genomic_DNA"/>
</dbReference>
<dbReference type="GeneID" id="90158327"/>
<accession>H6N3F8</accession>
<dbReference type="HOGENOM" id="CLU_1693018_0_0_11"/>
<proteinExistence type="predicted"/>
<keyword evidence="3" id="KW-1185">Reference proteome</keyword>